<feature type="transmembrane region" description="Helical" evidence="6">
    <location>
        <begin position="131"/>
        <end position="149"/>
    </location>
</feature>
<keyword evidence="8" id="KW-1185">Reference proteome</keyword>
<dbReference type="PANTHER" id="PTHR11785">
    <property type="entry name" value="AMINO ACID TRANSPORTER"/>
    <property type="match status" value="1"/>
</dbReference>
<feature type="region of interest" description="Disordered" evidence="5">
    <location>
        <begin position="81"/>
        <end position="100"/>
    </location>
</feature>
<feature type="transmembrane region" description="Helical" evidence="6">
    <location>
        <begin position="209"/>
        <end position="229"/>
    </location>
</feature>
<evidence type="ECO:0000256" key="1">
    <source>
        <dbReference type="ARBA" id="ARBA00004141"/>
    </source>
</evidence>
<keyword evidence="2 6" id="KW-0812">Transmembrane</keyword>
<dbReference type="AlphaFoldDB" id="A0A9W8PDQ0"/>
<gene>
    <name evidence="7" type="ORF">NW766_012485</name>
</gene>
<organism evidence="7 8">
    <name type="scientific">Fusarium irregulare</name>
    <dbReference type="NCBI Taxonomy" id="2494466"/>
    <lineage>
        <taxon>Eukaryota</taxon>
        <taxon>Fungi</taxon>
        <taxon>Dikarya</taxon>
        <taxon>Ascomycota</taxon>
        <taxon>Pezizomycotina</taxon>
        <taxon>Sordariomycetes</taxon>
        <taxon>Hypocreomycetidae</taxon>
        <taxon>Hypocreales</taxon>
        <taxon>Nectriaceae</taxon>
        <taxon>Fusarium</taxon>
        <taxon>Fusarium incarnatum-equiseti species complex</taxon>
    </lineage>
</organism>
<evidence type="ECO:0000313" key="7">
    <source>
        <dbReference type="EMBL" id="KAJ4003167.1"/>
    </source>
</evidence>
<reference evidence="7" key="1">
    <citation type="submission" date="2022-10" db="EMBL/GenBank/DDBJ databases">
        <title>Fusarium specimens isolated from Avocado Roots.</title>
        <authorList>
            <person name="Stajich J."/>
            <person name="Roper C."/>
            <person name="Heimlech-Rivalta G."/>
        </authorList>
    </citation>
    <scope>NUCLEOTIDE SEQUENCE</scope>
    <source>
        <strain evidence="7">CF00143</strain>
    </source>
</reference>
<keyword evidence="3 6" id="KW-1133">Transmembrane helix</keyword>
<dbReference type="InterPro" id="IPR002293">
    <property type="entry name" value="AA/rel_permease1"/>
</dbReference>
<dbReference type="Gene3D" id="1.20.1740.10">
    <property type="entry name" value="Amino acid/polyamine transporter I"/>
    <property type="match status" value="1"/>
</dbReference>
<dbReference type="Proteomes" id="UP001152130">
    <property type="component" value="Unassembled WGS sequence"/>
</dbReference>
<dbReference type="GO" id="GO:0015179">
    <property type="term" value="F:L-amino acid transmembrane transporter activity"/>
    <property type="evidence" value="ECO:0007669"/>
    <property type="project" value="TreeGrafter"/>
</dbReference>
<dbReference type="EMBL" id="JAPDHF010000028">
    <property type="protein sequence ID" value="KAJ4003167.1"/>
    <property type="molecule type" value="Genomic_DNA"/>
</dbReference>
<evidence type="ECO:0000256" key="3">
    <source>
        <dbReference type="ARBA" id="ARBA00022989"/>
    </source>
</evidence>
<dbReference type="InterPro" id="IPR050598">
    <property type="entry name" value="AminoAcid_Transporter"/>
</dbReference>
<keyword evidence="4 6" id="KW-0472">Membrane</keyword>
<proteinExistence type="predicted"/>
<protein>
    <submittedName>
        <fullName evidence="7">Uncharacterized protein</fullName>
    </submittedName>
</protein>
<feature type="transmembrane region" description="Helical" evidence="6">
    <location>
        <begin position="179"/>
        <end position="197"/>
    </location>
</feature>
<dbReference type="Pfam" id="PF13520">
    <property type="entry name" value="AA_permease_2"/>
    <property type="match status" value="1"/>
</dbReference>
<evidence type="ECO:0000256" key="2">
    <source>
        <dbReference type="ARBA" id="ARBA00022692"/>
    </source>
</evidence>
<comment type="caution">
    <text evidence="7">The sequence shown here is derived from an EMBL/GenBank/DDBJ whole genome shotgun (WGS) entry which is preliminary data.</text>
</comment>
<accession>A0A9W8PDQ0</accession>
<dbReference type="PANTHER" id="PTHR11785:SF353">
    <property type="entry name" value="METHIONINE TRANSPORTER (EUROFUNG)"/>
    <property type="match status" value="1"/>
</dbReference>
<feature type="region of interest" description="Disordered" evidence="5">
    <location>
        <begin position="1"/>
        <end position="26"/>
    </location>
</feature>
<comment type="subcellular location">
    <subcellularLocation>
        <location evidence="1">Membrane</location>
        <topology evidence="1">Multi-pass membrane protein</topology>
    </subcellularLocation>
</comment>
<evidence type="ECO:0000256" key="5">
    <source>
        <dbReference type="SAM" id="MobiDB-lite"/>
    </source>
</evidence>
<sequence length="287" mass="31833">MESDSNSHVDNGPFNAPAPEHEPEQIRWPEGLGSFDVFSLIVNKMIGTGIYTSPAVVYRMTGSKSITLALFGLDEITASETPTAIPTSTNEAPQQEGTELQDLPHTQQIPVPSSSGPQPAPWYRKLLGDGLLAYIIYSLTFVIFFNSATNGQQFGRMILLYNHADADDIDAEVRKDDHLMRYIAVTVLSIICIIQFFSAKFGRRLNRFLAVVKIGFLIGLVGVGLSALARDFYKDSKDPPSRAEDWSVRHEVKSKVSFAKALLVVLFSFEGWENATFVSLPPFEVLW</sequence>
<evidence type="ECO:0000256" key="6">
    <source>
        <dbReference type="SAM" id="Phobius"/>
    </source>
</evidence>
<name>A0A9W8PDQ0_9HYPO</name>
<evidence type="ECO:0000256" key="4">
    <source>
        <dbReference type="ARBA" id="ARBA00023136"/>
    </source>
</evidence>
<evidence type="ECO:0000313" key="8">
    <source>
        <dbReference type="Proteomes" id="UP001152130"/>
    </source>
</evidence>
<dbReference type="GO" id="GO:0016020">
    <property type="term" value="C:membrane"/>
    <property type="evidence" value="ECO:0007669"/>
    <property type="project" value="UniProtKB-SubCell"/>
</dbReference>